<evidence type="ECO:0000313" key="3">
    <source>
        <dbReference type="EMBL" id="GAM80242.1"/>
    </source>
</evidence>
<comment type="caution">
    <text evidence="3">The sequence shown here is derived from an EMBL/GenBank/DDBJ whole genome shotgun (WGS) entry which is preliminary data.</text>
</comment>
<accession>A0A0B8QTD6</accession>
<feature type="compositionally biased region" description="Low complexity" evidence="1">
    <location>
        <begin position="47"/>
        <end position="63"/>
    </location>
</feature>
<dbReference type="AlphaFoldDB" id="A0A0B8QTD6"/>
<organism evidence="3 4">
    <name type="scientific">Lactococcus lactis subsp. lactis</name>
    <name type="common">Streptococcus lactis</name>
    <dbReference type="NCBI Taxonomy" id="1360"/>
    <lineage>
        <taxon>Bacteria</taxon>
        <taxon>Bacillati</taxon>
        <taxon>Bacillota</taxon>
        <taxon>Bacilli</taxon>
        <taxon>Lactobacillales</taxon>
        <taxon>Streptococcaceae</taxon>
        <taxon>Lactococcus</taxon>
    </lineage>
</organism>
<keyword evidence="2" id="KW-0732">Signal</keyword>
<name>A0A0B8QTD6_LACLL</name>
<feature type="region of interest" description="Disordered" evidence="1">
    <location>
        <begin position="23"/>
        <end position="63"/>
    </location>
</feature>
<reference evidence="3 4" key="1">
    <citation type="submission" date="2015-01" db="EMBL/GenBank/DDBJ databases">
        <title>Lactococcus lactis subsp.lactis JCM 5805 whole genome shotgun sequence.</title>
        <authorList>
            <person name="Fujii T."/>
            <person name="Tomita Y."/>
            <person name="Ikushima S."/>
            <person name="Fujiwara D."/>
        </authorList>
    </citation>
    <scope>NUCLEOTIDE SEQUENCE [LARGE SCALE GENOMIC DNA]</scope>
    <source>
        <strain evidence="3 4">JCM 5805</strain>
    </source>
</reference>
<dbReference type="EMBL" id="BBSI01000022">
    <property type="protein sequence ID" value="GAM80242.1"/>
    <property type="molecule type" value="Genomic_DNA"/>
</dbReference>
<sequence>MKKFFIGILSLLILFTVTACSKTNSSSKDSSQSSTKLIRESSKESQTKQVSSTKLSSSSRQQSSENIYYIQLKKAWQDELDYVNSISGPHIKQAVQSPESAAIFKSNELVNQHPEDTSVINENLKKVLSGQ</sequence>
<evidence type="ECO:0000256" key="2">
    <source>
        <dbReference type="SAM" id="SignalP"/>
    </source>
</evidence>
<gene>
    <name evidence="3" type="ORF">JCM5805K_1353</name>
</gene>
<feature type="chain" id="PRO_5043579287" evidence="2">
    <location>
        <begin position="20"/>
        <end position="131"/>
    </location>
</feature>
<feature type="compositionally biased region" description="Basic and acidic residues" evidence="1">
    <location>
        <begin position="37"/>
        <end position="46"/>
    </location>
</feature>
<protein>
    <submittedName>
        <fullName evidence="3">CO dehydrogenase maturation factor</fullName>
    </submittedName>
</protein>
<proteinExistence type="predicted"/>
<dbReference type="RefSeq" id="WP_023189192.1">
    <property type="nucleotide sequence ID" value="NZ_BAABQR010000002.1"/>
</dbReference>
<dbReference type="Proteomes" id="UP000031847">
    <property type="component" value="Unassembled WGS sequence"/>
</dbReference>
<dbReference type="PROSITE" id="PS51257">
    <property type="entry name" value="PROKAR_LIPOPROTEIN"/>
    <property type="match status" value="1"/>
</dbReference>
<evidence type="ECO:0000313" key="4">
    <source>
        <dbReference type="Proteomes" id="UP000031847"/>
    </source>
</evidence>
<feature type="signal peptide" evidence="2">
    <location>
        <begin position="1"/>
        <end position="19"/>
    </location>
</feature>
<feature type="compositionally biased region" description="Low complexity" evidence="1">
    <location>
        <begin position="23"/>
        <end position="36"/>
    </location>
</feature>
<evidence type="ECO:0000256" key="1">
    <source>
        <dbReference type="SAM" id="MobiDB-lite"/>
    </source>
</evidence>
<dbReference type="PATRIC" id="fig|1360.96.peg.449"/>